<gene>
    <name evidence="2" type="primary">rseC</name>
    <name evidence="2" type="ORF">OPDIPICF_00493</name>
</gene>
<keyword evidence="1" id="KW-0472">Membrane</keyword>
<dbReference type="InterPro" id="IPR026268">
    <property type="entry name" value="RseC"/>
</dbReference>
<accession>A0A5S9N2P7</accession>
<dbReference type="AlphaFoldDB" id="A0A5S9N2P7"/>
<evidence type="ECO:0000313" key="2">
    <source>
        <dbReference type="EMBL" id="CAA0083099.1"/>
    </source>
</evidence>
<dbReference type="PANTHER" id="PTHR35867">
    <property type="entry name" value="PROTEIN RSEC"/>
    <property type="match status" value="1"/>
</dbReference>
<reference evidence="2 3" key="1">
    <citation type="submission" date="2019-11" db="EMBL/GenBank/DDBJ databases">
        <authorList>
            <person name="Holert J."/>
        </authorList>
    </citation>
    <scope>NUCLEOTIDE SEQUENCE [LARGE SCALE GENOMIC DNA]</scope>
    <source>
        <strain evidence="2">SB11_3</strain>
    </source>
</reference>
<evidence type="ECO:0000256" key="1">
    <source>
        <dbReference type="SAM" id="Phobius"/>
    </source>
</evidence>
<dbReference type="PANTHER" id="PTHR35867:SF1">
    <property type="entry name" value="PROTEIN RSEC"/>
    <property type="match status" value="1"/>
</dbReference>
<dbReference type="EMBL" id="CACSIO010000001">
    <property type="protein sequence ID" value="CAA0083099.1"/>
    <property type="molecule type" value="Genomic_DNA"/>
</dbReference>
<evidence type="ECO:0000313" key="3">
    <source>
        <dbReference type="Proteomes" id="UP000441399"/>
    </source>
</evidence>
<dbReference type="InterPro" id="IPR007359">
    <property type="entry name" value="SigmaE_reg_RseC_MucC"/>
</dbReference>
<keyword evidence="1" id="KW-0812">Transmembrane</keyword>
<organism evidence="2 3">
    <name type="scientific">BD1-7 clade bacterium</name>
    <dbReference type="NCBI Taxonomy" id="2029982"/>
    <lineage>
        <taxon>Bacteria</taxon>
        <taxon>Pseudomonadati</taxon>
        <taxon>Pseudomonadota</taxon>
        <taxon>Gammaproteobacteria</taxon>
        <taxon>Cellvibrionales</taxon>
        <taxon>Spongiibacteraceae</taxon>
        <taxon>BD1-7 clade</taxon>
    </lineage>
</organism>
<feature type="transmembrane region" description="Helical" evidence="1">
    <location>
        <begin position="112"/>
        <end position="131"/>
    </location>
</feature>
<dbReference type="Proteomes" id="UP000441399">
    <property type="component" value="Unassembled WGS sequence"/>
</dbReference>
<name>A0A5S9N2P7_9GAMM</name>
<keyword evidence="1" id="KW-1133">Transmembrane helix</keyword>
<sequence length="166" mass="17921">MICESGKVVAVDGPWAWVETLQMSACNSCSAKAGCGQKALGSIFAGKRHLTRVSLASDLEAVSLGDEVELGIDENVMLKGSIWVYMMPLAVTILVALLFVELSFFTSEDINGIAGALVGFVISMLGLRLHAFQHRNNPQYRPVLQRVITPAVNTKSSEQLVLAQEI</sequence>
<dbReference type="Pfam" id="PF04246">
    <property type="entry name" value="RseC_MucC"/>
    <property type="match status" value="1"/>
</dbReference>
<protein>
    <submittedName>
        <fullName evidence="2">Protein RseC</fullName>
    </submittedName>
</protein>
<dbReference type="OrthoDB" id="9795854at2"/>
<proteinExistence type="predicted"/>
<feature type="transmembrane region" description="Helical" evidence="1">
    <location>
        <begin position="82"/>
        <end position="100"/>
    </location>
</feature>
<keyword evidence="3" id="KW-1185">Reference proteome</keyword>
<dbReference type="PIRSF" id="PIRSF004923">
    <property type="entry name" value="RseC"/>
    <property type="match status" value="1"/>
</dbReference>